<dbReference type="PANTHER" id="PTHR28314">
    <property type="entry name" value="MEDIATOR OF RNA POLYMERASE II TRANSCRIPTION SUBUNIT 29"/>
    <property type="match status" value="1"/>
</dbReference>
<evidence type="ECO:0000256" key="6">
    <source>
        <dbReference type="ARBA" id="ARBA00023163"/>
    </source>
</evidence>
<proteinExistence type="inferred from homology"/>
<evidence type="ECO:0000256" key="7">
    <source>
        <dbReference type="ARBA" id="ARBA00023242"/>
    </source>
</evidence>
<comment type="subcellular location">
    <subcellularLocation>
        <location evidence="1">Nucleus</location>
    </subcellularLocation>
</comment>
<dbReference type="STRING" id="299467.A0A443SDK5"/>
<dbReference type="OrthoDB" id="6366949at2759"/>
<keyword evidence="5" id="KW-0010">Activator</keyword>
<reference evidence="10 11" key="1">
    <citation type="journal article" date="2018" name="Gigascience">
        <title>Genomes of trombidid mites reveal novel predicted allergens and laterally-transferred genes associated with secondary metabolism.</title>
        <authorList>
            <person name="Dong X."/>
            <person name="Chaisiri K."/>
            <person name="Xia D."/>
            <person name="Armstrong S.D."/>
            <person name="Fang Y."/>
            <person name="Donnelly M.J."/>
            <person name="Kadowaki T."/>
            <person name="McGarry J.W."/>
            <person name="Darby A.C."/>
            <person name="Makepeace B.L."/>
        </authorList>
    </citation>
    <scope>NUCLEOTIDE SEQUENCE [LARGE SCALE GENOMIC DNA]</scope>
    <source>
        <strain evidence="10">UoL-UT</strain>
    </source>
</reference>
<accession>A0A443SDK5</accession>
<dbReference type="EMBL" id="NCKV01003541">
    <property type="protein sequence ID" value="RWS25599.1"/>
    <property type="molecule type" value="Genomic_DNA"/>
</dbReference>
<dbReference type="PANTHER" id="PTHR28314:SF1">
    <property type="entry name" value="MEDIATOR OF RNA POLYMERASE II TRANSCRIPTION SUBUNIT 29"/>
    <property type="match status" value="1"/>
</dbReference>
<evidence type="ECO:0000313" key="10">
    <source>
        <dbReference type="EMBL" id="RWS25599.1"/>
    </source>
</evidence>
<dbReference type="GO" id="GO:0003712">
    <property type="term" value="F:transcription coregulator activity"/>
    <property type="evidence" value="ECO:0007669"/>
    <property type="project" value="TreeGrafter"/>
</dbReference>
<dbReference type="AlphaFoldDB" id="A0A443SDK5"/>
<evidence type="ECO:0000256" key="1">
    <source>
        <dbReference type="ARBA" id="ARBA00004123"/>
    </source>
</evidence>
<organism evidence="10 11">
    <name type="scientific">Leptotrombidium deliense</name>
    <dbReference type="NCBI Taxonomy" id="299467"/>
    <lineage>
        <taxon>Eukaryota</taxon>
        <taxon>Metazoa</taxon>
        <taxon>Ecdysozoa</taxon>
        <taxon>Arthropoda</taxon>
        <taxon>Chelicerata</taxon>
        <taxon>Arachnida</taxon>
        <taxon>Acari</taxon>
        <taxon>Acariformes</taxon>
        <taxon>Trombidiformes</taxon>
        <taxon>Prostigmata</taxon>
        <taxon>Anystina</taxon>
        <taxon>Parasitengona</taxon>
        <taxon>Trombiculoidea</taxon>
        <taxon>Trombiculidae</taxon>
        <taxon>Leptotrombidium</taxon>
    </lineage>
</organism>
<keyword evidence="7" id="KW-0539">Nucleus</keyword>
<keyword evidence="6" id="KW-0804">Transcription</keyword>
<sequence>MKVTALNINHNSQIDSGVKTTEDKVARFDKALEEFFASCNQIELLLKTINECAIQHRDSQKYLQFNVSTLKSDASGTIENCGPDTVISYSQYISTIKNQIHFAKSVQDVLIEGAKRVTLNEPPMNQTSMTNAQTS</sequence>
<evidence type="ECO:0000256" key="5">
    <source>
        <dbReference type="ARBA" id="ARBA00023159"/>
    </source>
</evidence>
<evidence type="ECO:0000313" key="11">
    <source>
        <dbReference type="Proteomes" id="UP000288716"/>
    </source>
</evidence>
<keyword evidence="4" id="KW-0805">Transcription regulation</keyword>
<evidence type="ECO:0000256" key="2">
    <source>
        <dbReference type="ARBA" id="ARBA00009851"/>
    </source>
</evidence>
<dbReference type="Proteomes" id="UP000288716">
    <property type="component" value="Unassembled WGS sequence"/>
</dbReference>
<evidence type="ECO:0000256" key="3">
    <source>
        <dbReference type="ARBA" id="ARBA00019684"/>
    </source>
</evidence>
<dbReference type="InterPro" id="IPR021018">
    <property type="entry name" value="Mediator_Med29_met"/>
</dbReference>
<dbReference type="VEuPathDB" id="VectorBase:LDEU006440"/>
<protein>
    <recommendedName>
        <fullName evidence="3">Mediator of RNA polymerase II transcription subunit 29</fullName>
    </recommendedName>
    <alternativeName>
        <fullName evidence="9">Mediator complex subunit 29</fullName>
    </alternativeName>
    <alternativeName>
        <fullName evidence="8">Protein intersex</fullName>
    </alternativeName>
</protein>
<dbReference type="Pfam" id="PF11568">
    <property type="entry name" value="Med29"/>
    <property type="match status" value="1"/>
</dbReference>
<evidence type="ECO:0000256" key="4">
    <source>
        <dbReference type="ARBA" id="ARBA00023015"/>
    </source>
</evidence>
<dbReference type="GO" id="GO:0016592">
    <property type="term" value="C:mediator complex"/>
    <property type="evidence" value="ECO:0007669"/>
    <property type="project" value="InterPro"/>
</dbReference>
<dbReference type="GO" id="GO:0006357">
    <property type="term" value="P:regulation of transcription by RNA polymerase II"/>
    <property type="evidence" value="ECO:0007669"/>
    <property type="project" value="TreeGrafter"/>
</dbReference>
<comment type="caution">
    <text evidence="10">The sequence shown here is derived from an EMBL/GenBank/DDBJ whole genome shotgun (WGS) entry which is preliminary data.</text>
</comment>
<evidence type="ECO:0000256" key="8">
    <source>
        <dbReference type="ARBA" id="ARBA00030916"/>
    </source>
</evidence>
<gene>
    <name evidence="10" type="ORF">B4U80_04657</name>
</gene>
<keyword evidence="11" id="KW-1185">Reference proteome</keyword>
<name>A0A443SDK5_9ACAR</name>
<evidence type="ECO:0000256" key="9">
    <source>
        <dbReference type="ARBA" id="ARBA00031963"/>
    </source>
</evidence>
<comment type="similarity">
    <text evidence="2">Belongs to the Mediator complex subunit 29 family.</text>
</comment>